<sequence>MARPASGWATAGAWETERGYIRRVTNLDLFLPEPTPRPATVPAGPGPLDRLLKVSRIYLEPAVREHARGREILARYPDAERVEVASHQHIPGLFGNEGNVEAWNRIKGSTLVLGVKKTLSFIANDRSSDFIAPSTANGCVMACAYCYVPRNKGYANPVTVFVNIDRLQEAIRKHAHKRGPKLEPNTVDPHAWVYDIGCNSDCAADAAISDNVRDLVRLFTTLPNAKASFATKLVNRELLTYEPKGRTRVRFSLMPHAPAKLLDVRTSPIAERIAAIDDFVAAGYEVHLNFSPVILHEGWQDAYVELFQQVDAGIGERAKAQLACEIIFLTHNAGLHEVNLGWHPKAEELLWRPEIQETKVSQGGGANVRYRTGFKGRHVAEFQALLAKHLPYCRVRYAF</sequence>
<protein>
    <submittedName>
        <fullName evidence="1">Radical sam domain-containing protein</fullName>
    </submittedName>
</protein>
<reference evidence="1 2" key="1">
    <citation type="submission" date="2018-12" db="EMBL/GenBank/DDBJ databases">
        <title>Complete Genome Sequence of the Corallopyronin A producing Myxobacterium Corallococcus coralloides B035.</title>
        <authorList>
            <person name="Bouhired S.M."/>
            <person name="Rupp O."/>
            <person name="Blom J."/>
            <person name="Schaeberle T.F."/>
            <person name="Kehraus S."/>
            <person name="Schiefer A."/>
            <person name="Pfarr K."/>
            <person name="Goesmann A."/>
            <person name="Hoerauf A."/>
            <person name="Koenig G.M."/>
        </authorList>
    </citation>
    <scope>NUCLEOTIDE SEQUENCE [LARGE SCALE GENOMIC DNA]</scope>
    <source>
        <strain evidence="1 2">B035</strain>
    </source>
</reference>
<dbReference type="GO" id="GO:0003913">
    <property type="term" value="F:DNA photolyase activity"/>
    <property type="evidence" value="ECO:0007669"/>
    <property type="project" value="TreeGrafter"/>
</dbReference>
<dbReference type="InterPro" id="IPR023805">
    <property type="entry name" value="Uncharacterised_Spl-rel"/>
</dbReference>
<proteinExistence type="predicted"/>
<dbReference type="Gene3D" id="3.40.50.12110">
    <property type="match status" value="1"/>
</dbReference>
<dbReference type="Gene3D" id="3.80.30.30">
    <property type="match status" value="1"/>
</dbReference>
<dbReference type="PANTHER" id="PTHR37822">
    <property type="entry name" value="SPORE PHOTOPRODUCT LYASE-RELATED"/>
    <property type="match status" value="1"/>
</dbReference>
<dbReference type="GO" id="GO:0042601">
    <property type="term" value="C:endospore-forming forespore"/>
    <property type="evidence" value="ECO:0007669"/>
    <property type="project" value="TreeGrafter"/>
</dbReference>
<dbReference type="Pfam" id="PF20903">
    <property type="entry name" value="SPL"/>
    <property type="match status" value="1"/>
</dbReference>
<organism evidence="1 2">
    <name type="scientific">Corallococcus coralloides</name>
    <name type="common">Myxococcus coralloides</name>
    <dbReference type="NCBI Taxonomy" id="184914"/>
    <lineage>
        <taxon>Bacteria</taxon>
        <taxon>Pseudomonadati</taxon>
        <taxon>Myxococcota</taxon>
        <taxon>Myxococcia</taxon>
        <taxon>Myxococcales</taxon>
        <taxon>Cystobacterineae</taxon>
        <taxon>Myxococcaceae</taxon>
        <taxon>Corallococcus</taxon>
    </lineage>
</organism>
<evidence type="ECO:0000313" key="2">
    <source>
        <dbReference type="Proteomes" id="UP000288758"/>
    </source>
</evidence>
<dbReference type="EMBL" id="CP034669">
    <property type="protein sequence ID" value="QAT88834.1"/>
    <property type="molecule type" value="Genomic_DNA"/>
</dbReference>
<gene>
    <name evidence="1" type="primary">splB</name>
    <name evidence="1" type="ORF">EJ065_7309</name>
</gene>
<dbReference type="GO" id="GO:1904047">
    <property type="term" value="F:S-adenosyl-L-methionine binding"/>
    <property type="evidence" value="ECO:0007669"/>
    <property type="project" value="TreeGrafter"/>
</dbReference>
<accession>A0A410S3T4</accession>
<dbReference type="GO" id="GO:0051539">
    <property type="term" value="F:4 iron, 4 sulfur cluster binding"/>
    <property type="evidence" value="ECO:0007669"/>
    <property type="project" value="TreeGrafter"/>
</dbReference>
<dbReference type="AlphaFoldDB" id="A0A410S3T4"/>
<dbReference type="PANTHER" id="PTHR37822:SF2">
    <property type="entry name" value="SPORE PHOTOPRODUCT LYASE"/>
    <property type="match status" value="1"/>
</dbReference>
<dbReference type="FunFam" id="3.40.50.12110:FF:000002">
    <property type="entry name" value="Spore photoproduct lyase"/>
    <property type="match status" value="1"/>
</dbReference>
<dbReference type="Proteomes" id="UP000288758">
    <property type="component" value="Chromosome"/>
</dbReference>
<dbReference type="InterPro" id="IPR049539">
    <property type="entry name" value="SPL"/>
</dbReference>
<dbReference type="NCBIfam" id="TIGR03886">
    <property type="entry name" value="lyase_spl_fam"/>
    <property type="match status" value="1"/>
</dbReference>
<evidence type="ECO:0000313" key="1">
    <source>
        <dbReference type="EMBL" id="QAT88834.1"/>
    </source>
</evidence>
<name>A0A410S3T4_CORCK</name>